<accession>A0A0R0DCT0</accession>
<gene>
    <name evidence="2" type="ORF">ABB28_03980</name>
</gene>
<keyword evidence="1" id="KW-1133">Transmembrane helix</keyword>
<evidence type="ECO:0000256" key="1">
    <source>
        <dbReference type="SAM" id="Phobius"/>
    </source>
</evidence>
<reference evidence="2 3" key="1">
    <citation type="submission" date="2015-05" db="EMBL/GenBank/DDBJ databases">
        <title>Genome sequencing and analysis of members of genus Stenotrophomonas.</title>
        <authorList>
            <person name="Patil P.P."/>
            <person name="Midha S."/>
            <person name="Patil P.B."/>
        </authorList>
    </citation>
    <scope>NUCLEOTIDE SEQUENCE [LARGE SCALE GENOMIC DNA]</scope>
    <source>
        <strain evidence="2 3">DSM 21508</strain>
    </source>
</reference>
<evidence type="ECO:0000313" key="2">
    <source>
        <dbReference type="EMBL" id="KRG76106.1"/>
    </source>
</evidence>
<name>A0A0R0DCT0_9GAMM</name>
<feature type="transmembrane region" description="Helical" evidence="1">
    <location>
        <begin position="93"/>
        <end position="116"/>
    </location>
</feature>
<proteinExistence type="predicted"/>
<feature type="transmembrane region" description="Helical" evidence="1">
    <location>
        <begin position="21"/>
        <end position="42"/>
    </location>
</feature>
<comment type="caution">
    <text evidence="2">The sequence shown here is derived from an EMBL/GenBank/DDBJ whole genome shotgun (WGS) entry which is preliminary data.</text>
</comment>
<keyword evidence="1" id="KW-0472">Membrane</keyword>
<protein>
    <submittedName>
        <fullName evidence="2">Uncharacterized protein</fullName>
    </submittedName>
</protein>
<keyword evidence="3" id="KW-1185">Reference proteome</keyword>
<keyword evidence="1" id="KW-0812">Transmembrane</keyword>
<evidence type="ECO:0000313" key="3">
    <source>
        <dbReference type="Proteomes" id="UP000051386"/>
    </source>
</evidence>
<feature type="transmembrane region" description="Helical" evidence="1">
    <location>
        <begin position="62"/>
        <end position="86"/>
    </location>
</feature>
<sequence>MSYVIDATKRSDRATLWTRAWGALDLVAVVLLMMASVVNGRFPLWDDVADALTTFQWYGSSLPLVVSCIHTAIVLSLLATGYLLVCNRPAGRYLAIAQAPFRIALVIPSVPLLGYLGSTTGSVQIMVAALVLTELGKLWTLRKERWHRSGTPEWAGASQAQTPILPVKELDERRKDHTDS</sequence>
<dbReference type="EMBL" id="LDJK01000011">
    <property type="protein sequence ID" value="KRG76106.1"/>
    <property type="molecule type" value="Genomic_DNA"/>
</dbReference>
<dbReference type="AlphaFoldDB" id="A0A0R0DCT0"/>
<organism evidence="2 3">
    <name type="scientific">Stenotrophomonas chelatiphaga</name>
    <dbReference type="NCBI Taxonomy" id="517011"/>
    <lineage>
        <taxon>Bacteria</taxon>
        <taxon>Pseudomonadati</taxon>
        <taxon>Pseudomonadota</taxon>
        <taxon>Gammaproteobacteria</taxon>
        <taxon>Lysobacterales</taxon>
        <taxon>Lysobacteraceae</taxon>
        <taxon>Stenotrophomonas</taxon>
    </lineage>
</organism>
<dbReference type="Proteomes" id="UP000051386">
    <property type="component" value="Unassembled WGS sequence"/>
</dbReference>
<dbReference type="PATRIC" id="fig|517011.3.peg.171"/>